<sequence length="73" mass="8426">FISVRRLPHGGVLYELNLKTSAEWFNIMANKSNFLEFYRTNVIIKDRSYHILMENAPVSFVPDNPAAIANIEK</sequence>
<dbReference type="Proteomes" id="UP000719766">
    <property type="component" value="Unassembled WGS sequence"/>
</dbReference>
<feature type="non-terminal residue" evidence="1">
    <location>
        <position position="1"/>
    </location>
</feature>
<feature type="non-terminal residue" evidence="1">
    <location>
        <position position="73"/>
    </location>
</feature>
<dbReference type="RefSeq" id="XP_041163403.1">
    <property type="nucleotide sequence ID" value="XM_041296688.1"/>
</dbReference>
<keyword evidence="2" id="KW-1185">Reference proteome</keyword>
<evidence type="ECO:0000313" key="2">
    <source>
        <dbReference type="Proteomes" id="UP000719766"/>
    </source>
</evidence>
<reference evidence="1" key="1">
    <citation type="journal article" date="2020" name="New Phytol.">
        <title>Comparative genomics reveals dynamic genome evolution in host specialist ectomycorrhizal fungi.</title>
        <authorList>
            <person name="Lofgren L.A."/>
            <person name="Nguyen N.H."/>
            <person name="Vilgalys R."/>
            <person name="Ruytinx J."/>
            <person name="Liao H.L."/>
            <person name="Branco S."/>
            <person name="Kuo A."/>
            <person name="LaButti K."/>
            <person name="Lipzen A."/>
            <person name="Andreopoulos W."/>
            <person name="Pangilinan J."/>
            <person name="Riley R."/>
            <person name="Hundley H."/>
            <person name="Na H."/>
            <person name="Barry K."/>
            <person name="Grigoriev I.V."/>
            <person name="Stajich J.E."/>
            <person name="Kennedy P.G."/>
        </authorList>
    </citation>
    <scope>NUCLEOTIDE SEQUENCE</scope>
    <source>
        <strain evidence="1">S12</strain>
    </source>
</reference>
<dbReference type="EMBL" id="JABBWE010000012">
    <property type="protein sequence ID" value="KAG1798862.1"/>
    <property type="molecule type" value="Genomic_DNA"/>
</dbReference>
<proteinExistence type="predicted"/>
<protein>
    <submittedName>
        <fullName evidence="1">Uncharacterized protein</fullName>
    </submittedName>
</protein>
<dbReference type="GeneID" id="64590452"/>
<name>A0A9P7J191_9AGAM</name>
<evidence type="ECO:0000313" key="1">
    <source>
        <dbReference type="EMBL" id="KAG1798862.1"/>
    </source>
</evidence>
<comment type="caution">
    <text evidence="1">The sequence shown here is derived from an EMBL/GenBank/DDBJ whole genome shotgun (WGS) entry which is preliminary data.</text>
</comment>
<dbReference type="OrthoDB" id="2678473at2759"/>
<organism evidence="1 2">
    <name type="scientific">Suillus plorans</name>
    <dbReference type="NCBI Taxonomy" id="116603"/>
    <lineage>
        <taxon>Eukaryota</taxon>
        <taxon>Fungi</taxon>
        <taxon>Dikarya</taxon>
        <taxon>Basidiomycota</taxon>
        <taxon>Agaricomycotina</taxon>
        <taxon>Agaricomycetes</taxon>
        <taxon>Agaricomycetidae</taxon>
        <taxon>Boletales</taxon>
        <taxon>Suillineae</taxon>
        <taxon>Suillaceae</taxon>
        <taxon>Suillus</taxon>
    </lineage>
</organism>
<dbReference type="AlphaFoldDB" id="A0A9P7J191"/>
<accession>A0A9P7J191</accession>
<gene>
    <name evidence="1" type="ORF">HD556DRAFT_1216167</name>
</gene>